<feature type="domain" description="PA14" evidence="2">
    <location>
        <begin position="102"/>
        <end position="261"/>
    </location>
</feature>
<evidence type="ECO:0000259" key="2">
    <source>
        <dbReference type="PROSITE" id="PS51820"/>
    </source>
</evidence>
<evidence type="ECO:0000313" key="3">
    <source>
        <dbReference type="EMBL" id="EWC48926.1"/>
    </source>
</evidence>
<dbReference type="Pfam" id="PF10528">
    <property type="entry name" value="GLEYA"/>
    <property type="match status" value="1"/>
</dbReference>
<reference evidence="3 4" key="1">
    <citation type="submission" date="2013-05" db="EMBL/GenBank/DDBJ databases">
        <title>Drechslerella stenobrocha genome reveals carnivorous origination and mechanical trapping mechanism of predatory fungi.</title>
        <authorList>
            <person name="Liu X."/>
            <person name="Zhang W."/>
            <person name="Liu K."/>
        </authorList>
    </citation>
    <scope>NUCLEOTIDE SEQUENCE [LARGE SCALE GENOMIC DNA]</scope>
    <source>
        <strain evidence="3 4">248</strain>
    </source>
</reference>
<dbReference type="EMBL" id="KI966371">
    <property type="protein sequence ID" value="EWC48926.1"/>
    <property type="molecule type" value="Genomic_DNA"/>
</dbReference>
<evidence type="ECO:0000256" key="1">
    <source>
        <dbReference type="SAM" id="SignalP"/>
    </source>
</evidence>
<dbReference type="InterPro" id="IPR018871">
    <property type="entry name" value="GLEYA_adhesin_domain"/>
</dbReference>
<protein>
    <recommendedName>
        <fullName evidence="2">PA14 domain-containing protein</fullName>
    </recommendedName>
</protein>
<dbReference type="OrthoDB" id="4388755at2759"/>
<dbReference type="AlphaFoldDB" id="W7HXJ4"/>
<dbReference type="HOGENOM" id="CLU_987032_0_0_1"/>
<keyword evidence="1" id="KW-0732">Signal</keyword>
<feature type="chain" id="PRO_5004895766" description="PA14 domain-containing protein" evidence="1">
    <location>
        <begin position="19"/>
        <end position="286"/>
    </location>
</feature>
<gene>
    <name evidence="3" type="ORF">DRE_00231</name>
</gene>
<evidence type="ECO:0000313" key="4">
    <source>
        <dbReference type="Proteomes" id="UP000024837"/>
    </source>
</evidence>
<dbReference type="Gene3D" id="2.60.120.1560">
    <property type="match status" value="1"/>
</dbReference>
<dbReference type="PROSITE" id="PS51820">
    <property type="entry name" value="PA14"/>
    <property type="match status" value="1"/>
</dbReference>
<organism evidence="3 4">
    <name type="scientific">Drechslerella stenobrocha 248</name>
    <dbReference type="NCBI Taxonomy" id="1043628"/>
    <lineage>
        <taxon>Eukaryota</taxon>
        <taxon>Fungi</taxon>
        <taxon>Dikarya</taxon>
        <taxon>Ascomycota</taxon>
        <taxon>Pezizomycotina</taxon>
        <taxon>Orbiliomycetes</taxon>
        <taxon>Orbiliales</taxon>
        <taxon>Orbiliaceae</taxon>
        <taxon>Drechslerella</taxon>
    </lineage>
</organism>
<proteinExistence type="predicted"/>
<dbReference type="Proteomes" id="UP000024837">
    <property type="component" value="Unassembled WGS sequence"/>
</dbReference>
<sequence length="286" mass="31657">MKISTIVSCLLAAPVAYGAVIKRGPCHENNLFRALKRVQRDSDPAFCSNFLFDDNTPYPPNERNVPVTTPKADVTNACRCLLGDSLGFEVAIYENPYEGQGSGAEYLEFEHWYVATKEPWGTSVAKFLGSGQANEPGEDEPWRYGLPTLDGLYYTLNLRGYFLCPADGTFTITFHQADDVAYVWVGEEAKCGWTNPVLTPGTTMRSYWTLFENTLDFTCTKGAFTPLRIIWADIAGPRSLFMDIKDASGNLYVQNTVDSPFLFRHSATNSVGPFPGTFGNEPTVCA</sequence>
<name>W7HXJ4_9PEZI</name>
<accession>W7HXJ4</accession>
<dbReference type="InterPro" id="IPR037524">
    <property type="entry name" value="PA14/GLEYA"/>
</dbReference>
<feature type="signal peptide" evidence="1">
    <location>
        <begin position="1"/>
        <end position="18"/>
    </location>
</feature>
<keyword evidence="4" id="KW-1185">Reference proteome</keyword>